<keyword evidence="2" id="KW-0732">Signal</keyword>
<dbReference type="EMBL" id="VIIS01001392">
    <property type="protein sequence ID" value="KAF0299149.1"/>
    <property type="molecule type" value="Genomic_DNA"/>
</dbReference>
<proteinExistence type="predicted"/>
<feature type="chain" id="PRO_5025561466" evidence="2">
    <location>
        <begin position="21"/>
        <end position="259"/>
    </location>
</feature>
<evidence type="ECO:0000313" key="3">
    <source>
        <dbReference type="EMBL" id="KAF0299149.1"/>
    </source>
</evidence>
<evidence type="ECO:0000256" key="2">
    <source>
        <dbReference type="SAM" id="SignalP"/>
    </source>
</evidence>
<feature type="region of interest" description="Disordered" evidence="1">
    <location>
        <begin position="28"/>
        <end position="68"/>
    </location>
</feature>
<feature type="compositionally biased region" description="Basic and acidic residues" evidence="1">
    <location>
        <begin position="187"/>
        <end position="197"/>
    </location>
</feature>
<organism evidence="3 4">
    <name type="scientific">Amphibalanus amphitrite</name>
    <name type="common">Striped barnacle</name>
    <name type="synonym">Balanus amphitrite</name>
    <dbReference type="NCBI Taxonomy" id="1232801"/>
    <lineage>
        <taxon>Eukaryota</taxon>
        <taxon>Metazoa</taxon>
        <taxon>Ecdysozoa</taxon>
        <taxon>Arthropoda</taxon>
        <taxon>Crustacea</taxon>
        <taxon>Multicrustacea</taxon>
        <taxon>Cirripedia</taxon>
        <taxon>Thoracica</taxon>
        <taxon>Thoracicalcarea</taxon>
        <taxon>Balanomorpha</taxon>
        <taxon>Balanoidea</taxon>
        <taxon>Balanidae</taxon>
        <taxon>Amphibalaninae</taxon>
        <taxon>Amphibalanus</taxon>
    </lineage>
</organism>
<sequence>MAVHVFRCVAVVGVLRLVSAGLLRHSDERPLPIPWQTTSGDTSEEPGLWKTNHGGASEEPGLWKTHGGASEEPGLWKTNHGDIAEEFAPWKANQGDIPEECAPWQTRDALEGSSPWKTNPESTPEELGLWKTSRDGTLEEAGPWQLTLGDVSKSPGQLLSRWKAAQSAGRQMTHRAARRQDQLLNWKPERSARRRPEPPTSAQPKEPASWRLDLSHHVLSKKAFTLLRRLPPFRSELGEHEIDHDGRPERVRKLRFGRR</sequence>
<feature type="region of interest" description="Disordered" evidence="1">
    <location>
        <begin position="162"/>
        <end position="209"/>
    </location>
</feature>
<name>A0A6A4W1M9_AMPAM</name>
<protein>
    <submittedName>
        <fullName evidence="3">Uncharacterized protein</fullName>
    </submittedName>
</protein>
<feature type="region of interest" description="Disordered" evidence="1">
    <location>
        <begin position="239"/>
        <end position="259"/>
    </location>
</feature>
<feature type="region of interest" description="Disordered" evidence="1">
    <location>
        <begin position="109"/>
        <end position="128"/>
    </location>
</feature>
<accession>A0A6A4W1M9</accession>
<comment type="caution">
    <text evidence="3">The sequence shown here is derived from an EMBL/GenBank/DDBJ whole genome shotgun (WGS) entry which is preliminary data.</text>
</comment>
<gene>
    <name evidence="3" type="ORF">FJT64_003599</name>
</gene>
<dbReference type="Proteomes" id="UP000440578">
    <property type="component" value="Unassembled WGS sequence"/>
</dbReference>
<evidence type="ECO:0000313" key="4">
    <source>
        <dbReference type="Proteomes" id="UP000440578"/>
    </source>
</evidence>
<feature type="compositionally biased region" description="Basic and acidic residues" evidence="1">
    <location>
        <begin position="239"/>
        <end position="251"/>
    </location>
</feature>
<feature type="signal peptide" evidence="2">
    <location>
        <begin position="1"/>
        <end position="20"/>
    </location>
</feature>
<keyword evidence="4" id="KW-1185">Reference proteome</keyword>
<dbReference type="AlphaFoldDB" id="A0A6A4W1M9"/>
<reference evidence="3 4" key="1">
    <citation type="submission" date="2019-07" db="EMBL/GenBank/DDBJ databases">
        <title>Draft genome assembly of a fouling barnacle, Amphibalanus amphitrite (Darwin, 1854): The first reference genome for Thecostraca.</title>
        <authorList>
            <person name="Kim W."/>
        </authorList>
    </citation>
    <scope>NUCLEOTIDE SEQUENCE [LARGE SCALE GENOMIC DNA]</scope>
    <source>
        <strain evidence="3">SNU_AA5</strain>
        <tissue evidence="3">Soma without cirri and trophi</tissue>
    </source>
</reference>
<evidence type="ECO:0000256" key="1">
    <source>
        <dbReference type="SAM" id="MobiDB-lite"/>
    </source>
</evidence>